<dbReference type="KEGG" id="aagg:ETAA8_08890"/>
<sequence length="100" mass="11257">MCRETHVVVFRKWRNTGTIIALLPELPSEKNGWYCDSYEQIGQHGGADCHGVIQHTTPASAEVCAGLAIELTGIGYNLKPIKRSSCRHHERRRATVKMLR</sequence>
<dbReference type="OrthoDB" id="1031838at2"/>
<dbReference type="RefSeq" id="WP_145085383.1">
    <property type="nucleotide sequence ID" value="NZ_CP036274.1"/>
</dbReference>
<evidence type="ECO:0000313" key="1">
    <source>
        <dbReference type="EMBL" id="QDU25817.1"/>
    </source>
</evidence>
<keyword evidence="2" id="KW-1185">Reference proteome</keyword>
<gene>
    <name evidence="1" type="ORF">ETAA8_08890</name>
</gene>
<dbReference type="AlphaFoldDB" id="A0A517Y6G1"/>
<protein>
    <submittedName>
        <fullName evidence="1">Uncharacterized protein</fullName>
    </submittedName>
</protein>
<reference evidence="1 2" key="1">
    <citation type="submission" date="2019-02" db="EMBL/GenBank/DDBJ databases">
        <title>Deep-cultivation of Planctomycetes and their phenomic and genomic characterization uncovers novel biology.</title>
        <authorList>
            <person name="Wiegand S."/>
            <person name="Jogler M."/>
            <person name="Boedeker C."/>
            <person name="Pinto D."/>
            <person name="Vollmers J."/>
            <person name="Rivas-Marin E."/>
            <person name="Kohn T."/>
            <person name="Peeters S.H."/>
            <person name="Heuer A."/>
            <person name="Rast P."/>
            <person name="Oberbeckmann S."/>
            <person name="Bunk B."/>
            <person name="Jeske O."/>
            <person name="Meyerdierks A."/>
            <person name="Storesund J.E."/>
            <person name="Kallscheuer N."/>
            <person name="Luecker S."/>
            <person name="Lage O.M."/>
            <person name="Pohl T."/>
            <person name="Merkel B.J."/>
            <person name="Hornburger P."/>
            <person name="Mueller R.-W."/>
            <person name="Bruemmer F."/>
            <person name="Labrenz M."/>
            <person name="Spormann A.M."/>
            <person name="Op den Camp H."/>
            <person name="Overmann J."/>
            <person name="Amann R."/>
            <person name="Jetten M.S.M."/>
            <person name="Mascher T."/>
            <person name="Medema M.H."/>
            <person name="Devos D.P."/>
            <person name="Kaster A.-K."/>
            <person name="Ovreas L."/>
            <person name="Rohde M."/>
            <person name="Galperin M.Y."/>
            <person name="Jogler C."/>
        </authorList>
    </citation>
    <scope>NUCLEOTIDE SEQUENCE [LARGE SCALE GENOMIC DNA]</scope>
    <source>
        <strain evidence="1 2">ETA_A8</strain>
    </source>
</reference>
<evidence type="ECO:0000313" key="2">
    <source>
        <dbReference type="Proteomes" id="UP000315017"/>
    </source>
</evidence>
<organism evidence="1 2">
    <name type="scientific">Anatilimnocola aggregata</name>
    <dbReference type="NCBI Taxonomy" id="2528021"/>
    <lineage>
        <taxon>Bacteria</taxon>
        <taxon>Pseudomonadati</taxon>
        <taxon>Planctomycetota</taxon>
        <taxon>Planctomycetia</taxon>
        <taxon>Pirellulales</taxon>
        <taxon>Pirellulaceae</taxon>
        <taxon>Anatilimnocola</taxon>
    </lineage>
</organism>
<dbReference type="EMBL" id="CP036274">
    <property type="protein sequence ID" value="QDU25817.1"/>
    <property type="molecule type" value="Genomic_DNA"/>
</dbReference>
<accession>A0A517Y6G1</accession>
<proteinExistence type="predicted"/>
<dbReference type="Proteomes" id="UP000315017">
    <property type="component" value="Chromosome"/>
</dbReference>
<name>A0A517Y6G1_9BACT</name>